<dbReference type="Proteomes" id="UP000247476">
    <property type="component" value="Unassembled WGS sequence"/>
</dbReference>
<evidence type="ECO:0000313" key="3">
    <source>
        <dbReference type="EMBL" id="PYI52938.1"/>
    </source>
</evidence>
<dbReference type="RefSeq" id="WP_110841487.1">
    <property type="nucleotide sequence ID" value="NZ_QJVJ01000008.1"/>
</dbReference>
<dbReference type="Gene3D" id="3.40.50.2000">
    <property type="entry name" value="Glycogen Phosphorylase B"/>
    <property type="match status" value="1"/>
</dbReference>
<organism evidence="3 4">
    <name type="scientific">Paenibacillus flagellatus</name>
    <dbReference type="NCBI Taxonomy" id="2211139"/>
    <lineage>
        <taxon>Bacteria</taxon>
        <taxon>Bacillati</taxon>
        <taxon>Bacillota</taxon>
        <taxon>Bacilli</taxon>
        <taxon>Bacillales</taxon>
        <taxon>Paenibacillaceae</taxon>
        <taxon>Paenibacillus</taxon>
    </lineage>
</organism>
<evidence type="ECO:0000259" key="2">
    <source>
        <dbReference type="Pfam" id="PF00534"/>
    </source>
</evidence>
<accession>A0A2V5K1E1</accession>
<comment type="caution">
    <text evidence="3">The sequence shown here is derived from an EMBL/GenBank/DDBJ whole genome shotgun (WGS) entry which is preliminary data.</text>
</comment>
<dbReference type="GO" id="GO:0016757">
    <property type="term" value="F:glycosyltransferase activity"/>
    <property type="evidence" value="ECO:0007669"/>
    <property type="project" value="InterPro"/>
</dbReference>
<reference evidence="3 4" key="1">
    <citation type="submission" date="2018-05" db="EMBL/GenBank/DDBJ databases">
        <title>Paenibacillus flagellatus sp. nov., isolated from selenium mineral soil.</title>
        <authorList>
            <person name="Dai X."/>
        </authorList>
    </citation>
    <scope>NUCLEOTIDE SEQUENCE [LARGE SCALE GENOMIC DNA]</scope>
    <source>
        <strain evidence="3 4">DXL2</strain>
    </source>
</reference>
<dbReference type="GO" id="GO:0009103">
    <property type="term" value="P:lipopolysaccharide biosynthetic process"/>
    <property type="evidence" value="ECO:0007669"/>
    <property type="project" value="TreeGrafter"/>
</dbReference>
<name>A0A2V5K1E1_9BACL</name>
<evidence type="ECO:0000313" key="4">
    <source>
        <dbReference type="Proteomes" id="UP000247476"/>
    </source>
</evidence>
<dbReference type="EMBL" id="QJVJ01000008">
    <property type="protein sequence ID" value="PYI52938.1"/>
    <property type="molecule type" value="Genomic_DNA"/>
</dbReference>
<feature type="domain" description="Glycosyl transferase family 1" evidence="2">
    <location>
        <begin position="181"/>
        <end position="338"/>
    </location>
</feature>
<sequence>MNIMVFNVPAESVGALSILNQFYDEVHERSSKTDSWFFVLGKPKLEETANIRILRFPWIKRSWFHRYYFDNIIAPKLIKKYKIDKVISFQNITIPRTKVEQILYVHNCLPFIDYKFNFRENKILWVYQNIIGKKILKSVIEANKVIVQTEWMKNACIERTGIDENKIDVVLPKINIAIKQKYVKNKKTLKTFFYPASEFIYKNHQLIVDACQLIIEQGINDFKVIFTLKGNENSYVSGLYKKVTEKRLPVQFVGALSREHVFDMYGKSILLFPSYIETFGLPLLEAKFHETIILASDCVFSREVVGSYKNAYFFDPFDSERLADVMKKVLLGKIQYKTIEREEFVEFQQEHQYLIDALI</sequence>
<dbReference type="SUPFAM" id="SSF53756">
    <property type="entry name" value="UDP-Glycosyltransferase/glycogen phosphorylase"/>
    <property type="match status" value="1"/>
</dbReference>
<dbReference type="PANTHER" id="PTHR46401">
    <property type="entry name" value="GLYCOSYLTRANSFERASE WBBK-RELATED"/>
    <property type="match status" value="1"/>
</dbReference>
<keyword evidence="1 3" id="KW-0808">Transferase</keyword>
<dbReference type="Pfam" id="PF00534">
    <property type="entry name" value="Glycos_transf_1"/>
    <property type="match status" value="1"/>
</dbReference>
<dbReference type="InterPro" id="IPR001296">
    <property type="entry name" value="Glyco_trans_1"/>
</dbReference>
<protein>
    <submittedName>
        <fullName evidence="3">Glycosyl transferase family 1</fullName>
    </submittedName>
</protein>
<gene>
    <name evidence="3" type="ORF">DLM86_18195</name>
</gene>
<dbReference type="PANTHER" id="PTHR46401:SF2">
    <property type="entry name" value="GLYCOSYLTRANSFERASE WBBK-RELATED"/>
    <property type="match status" value="1"/>
</dbReference>
<dbReference type="AlphaFoldDB" id="A0A2V5K1E1"/>
<evidence type="ECO:0000256" key="1">
    <source>
        <dbReference type="ARBA" id="ARBA00022679"/>
    </source>
</evidence>
<dbReference type="OrthoDB" id="9775208at2"/>
<keyword evidence="4" id="KW-1185">Reference proteome</keyword>
<proteinExistence type="predicted"/>